<dbReference type="SUPFAM" id="SSF53098">
    <property type="entry name" value="Ribonuclease H-like"/>
    <property type="match status" value="1"/>
</dbReference>
<evidence type="ECO:0000313" key="3">
    <source>
        <dbReference type="Proteomes" id="UP001292094"/>
    </source>
</evidence>
<comment type="caution">
    <text evidence="2">The sequence shown here is derived from an EMBL/GenBank/DDBJ whole genome shotgun (WGS) entry which is preliminary data.</text>
</comment>
<dbReference type="GO" id="GO:0003676">
    <property type="term" value="F:nucleic acid binding"/>
    <property type="evidence" value="ECO:0007669"/>
    <property type="project" value="InterPro"/>
</dbReference>
<sequence length="159" mass="17410">MLSFLGTKRQRSTAYHPQSNGLVECFYQHVKEAFRALQTGQWCDDLPIFLPTIRATTKEDLGHSPAELVFGEDLRLPAPPTPPPNEDIAIPGSSRLPLLPTTSQHTPLPTPLPPLVIPNEKLAIPRPSRPPIPPPPPVITALPRILTPQLSHCPTLPNS</sequence>
<feature type="region of interest" description="Disordered" evidence="1">
    <location>
        <begin position="73"/>
        <end position="112"/>
    </location>
</feature>
<dbReference type="AlphaFoldDB" id="A0AAE1QM53"/>
<dbReference type="PANTHER" id="PTHR38681">
    <property type="entry name" value="RETROVIRUS-RELATED POL POLYPROTEIN FROM TRANSPOSON 412-LIKE PROTEIN-RELATED"/>
    <property type="match status" value="1"/>
</dbReference>
<accession>A0AAE1QM53</accession>
<evidence type="ECO:0000256" key="1">
    <source>
        <dbReference type="SAM" id="MobiDB-lite"/>
    </source>
</evidence>
<reference evidence="2" key="1">
    <citation type="submission" date="2023-11" db="EMBL/GenBank/DDBJ databases">
        <title>Genome assemblies of two species of porcelain crab, Petrolisthes cinctipes and Petrolisthes manimaculis (Anomura: Porcellanidae).</title>
        <authorList>
            <person name="Angst P."/>
        </authorList>
    </citation>
    <scope>NUCLEOTIDE SEQUENCE</scope>
    <source>
        <strain evidence="2">PB745_02</strain>
        <tissue evidence="2">Gill</tissue>
    </source>
</reference>
<dbReference type="InterPro" id="IPR012337">
    <property type="entry name" value="RNaseH-like_sf"/>
</dbReference>
<evidence type="ECO:0000313" key="2">
    <source>
        <dbReference type="EMBL" id="KAK4328991.1"/>
    </source>
</evidence>
<feature type="compositionally biased region" description="Low complexity" evidence="1">
    <location>
        <begin position="96"/>
        <end position="107"/>
    </location>
</feature>
<dbReference type="Gene3D" id="3.30.420.10">
    <property type="entry name" value="Ribonuclease H-like superfamily/Ribonuclease H"/>
    <property type="match status" value="1"/>
</dbReference>
<name>A0AAE1QM53_9EUCA</name>
<evidence type="ECO:0008006" key="4">
    <source>
        <dbReference type="Google" id="ProtNLM"/>
    </source>
</evidence>
<keyword evidence="3" id="KW-1185">Reference proteome</keyword>
<organism evidence="2 3">
    <name type="scientific">Petrolisthes manimaculis</name>
    <dbReference type="NCBI Taxonomy" id="1843537"/>
    <lineage>
        <taxon>Eukaryota</taxon>
        <taxon>Metazoa</taxon>
        <taxon>Ecdysozoa</taxon>
        <taxon>Arthropoda</taxon>
        <taxon>Crustacea</taxon>
        <taxon>Multicrustacea</taxon>
        <taxon>Malacostraca</taxon>
        <taxon>Eumalacostraca</taxon>
        <taxon>Eucarida</taxon>
        <taxon>Decapoda</taxon>
        <taxon>Pleocyemata</taxon>
        <taxon>Anomura</taxon>
        <taxon>Galatheoidea</taxon>
        <taxon>Porcellanidae</taxon>
        <taxon>Petrolisthes</taxon>
    </lineage>
</organism>
<dbReference type="InterPro" id="IPR036397">
    <property type="entry name" value="RNaseH_sf"/>
</dbReference>
<gene>
    <name evidence="2" type="ORF">Pmani_000627</name>
</gene>
<protein>
    <recommendedName>
        <fullName evidence="4">Integrase catalytic domain-containing protein</fullName>
    </recommendedName>
</protein>
<dbReference type="Proteomes" id="UP001292094">
    <property type="component" value="Unassembled WGS sequence"/>
</dbReference>
<proteinExistence type="predicted"/>
<dbReference type="PANTHER" id="PTHR38681:SF1">
    <property type="entry name" value="RETROVIRUS-RELATED POL POLYPROTEIN FROM TRANSPOSON 412-LIKE PROTEIN"/>
    <property type="match status" value="1"/>
</dbReference>
<dbReference type="EMBL" id="JAWZYT010000045">
    <property type="protein sequence ID" value="KAK4328991.1"/>
    <property type="molecule type" value="Genomic_DNA"/>
</dbReference>